<evidence type="ECO:0000313" key="1">
    <source>
        <dbReference type="EMBL" id="KAI4364938.1"/>
    </source>
</evidence>
<dbReference type="Proteomes" id="UP001057402">
    <property type="component" value="Chromosome 6"/>
</dbReference>
<proteinExistence type="predicted"/>
<keyword evidence="2" id="KW-1185">Reference proteome</keyword>
<sequence>MNSGLVSTITQPRQPHVVVYPFPFQSHVNTMLRLAELLCLAGLRITFVISEYNHTRLARNADTHPRLSASYGKDFVYKVVQDGIDGDATRTEETIRTVHSKYRDDVRSLFQELNEALPVTCIVADGYMTFSIDTAEELGIPLIVFRLIGPRCFWVYYNIPRMIEAGELPIMGEDGMERLVQSVPGMEGIVRGRDLPSFCRVTDISDPALQTIITQTIQTPRAQALVFNTFEKLDASVLAHVQKHCHKIYTVGPLHKHLESRLTRISSERGQVPFNSFWHVDRSCLDWLDKQPPRSVIYVSFGSVTMMTREQLMEFWHGLANSRERFLWVIRPESVAGYEQGSEPVELKRAIEERGYMVGWAPQEEVLEHNAVGAFLTHNGWNSTLESIAAGVPMLCWPYFADQQLNSRVVSEEWKIGLDMKDVCDREVVQRMVQDLMVDWKEEFLKSSREMAIAAKEAVSEGGSSWESLDSLIEDIKSM</sequence>
<dbReference type="EMBL" id="CM042885">
    <property type="protein sequence ID" value="KAI4364938.1"/>
    <property type="molecule type" value="Genomic_DNA"/>
</dbReference>
<protein>
    <submittedName>
        <fullName evidence="1">Uncharacterized protein</fullName>
    </submittedName>
</protein>
<name>A0ACB9QFJ5_9MYRT</name>
<accession>A0ACB9QFJ5</accession>
<gene>
    <name evidence="1" type="ORF">MLD38_020969</name>
</gene>
<comment type="caution">
    <text evidence="1">The sequence shown here is derived from an EMBL/GenBank/DDBJ whole genome shotgun (WGS) entry which is preliminary data.</text>
</comment>
<reference evidence="2" key="1">
    <citation type="journal article" date="2023" name="Front. Plant Sci.">
        <title>Chromosomal-level genome assembly of Melastoma candidum provides insights into trichome evolution.</title>
        <authorList>
            <person name="Zhong Y."/>
            <person name="Wu W."/>
            <person name="Sun C."/>
            <person name="Zou P."/>
            <person name="Liu Y."/>
            <person name="Dai S."/>
            <person name="Zhou R."/>
        </authorList>
    </citation>
    <scope>NUCLEOTIDE SEQUENCE [LARGE SCALE GENOMIC DNA]</scope>
</reference>
<evidence type="ECO:0000313" key="2">
    <source>
        <dbReference type="Proteomes" id="UP001057402"/>
    </source>
</evidence>
<organism evidence="1 2">
    <name type="scientific">Melastoma candidum</name>
    <dbReference type="NCBI Taxonomy" id="119954"/>
    <lineage>
        <taxon>Eukaryota</taxon>
        <taxon>Viridiplantae</taxon>
        <taxon>Streptophyta</taxon>
        <taxon>Embryophyta</taxon>
        <taxon>Tracheophyta</taxon>
        <taxon>Spermatophyta</taxon>
        <taxon>Magnoliopsida</taxon>
        <taxon>eudicotyledons</taxon>
        <taxon>Gunneridae</taxon>
        <taxon>Pentapetalae</taxon>
        <taxon>rosids</taxon>
        <taxon>malvids</taxon>
        <taxon>Myrtales</taxon>
        <taxon>Melastomataceae</taxon>
        <taxon>Melastomatoideae</taxon>
        <taxon>Melastomateae</taxon>
        <taxon>Melastoma</taxon>
    </lineage>
</organism>